<dbReference type="EMBL" id="JAJSOW010000100">
    <property type="protein sequence ID" value="KAI9186123.1"/>
    <property type="molecule type" value="Genomic_DNA"/>
</dbReference>
<organism evidence="2 3">
    <name type="scientific">Acer negundo</name>
    <name type="common">Box elder</name>
    <dbReference type="NCBI Taxonomy" id="4023"/>
    <lineage>
        <taxon>Eukaryota</taxon>
        <taxon>Viridiplantae</taxon>
        <taxon>Streptophyta</taxon>
        <taxon>Embryophyta</taxon>
        <taxon>Tracheophyta</taxon>
        <taxon>Spermatophyta</taxon>
        <taxon>Magnoliopsida</taxon>
        <taxon>eudicotyledons</taxon>
        <taxon>Gunneridae</taxon>
        <taxon>Pentapetalae</taxon>
        <taxon>rosids</taxon>
        <taxon>malvids</taxon>
        <taxon>Sapindales</taxon>
        <taxon>Sapindaceae</taxon>
        <taxon>Hippocastanoideae</taxon>
        <taxon>Acereae</taxon>
        <taxon>Acer</taxon>
    </lineage>
</organism>
<dbReference type="Proteomes" id="UP001064489">
    <property type="component" value="Chromosome 3"/>
</dbReference>
<accession>A0AAD5NXB6</accession>
<keyword evidence="3" id="KW-1185">Reference proteome</keyword>
<evidence type="ECO:0000313" key="2">
    <source>
        <dbReference type="EMBL" id="KAI9186123.1"/>
    </source>
</evidence>
<evidence type="ECO:0000313" key="3">
    <source>
        <dbReference type="Proteomes" id="UP001064489"/>
    </source>
</evidence>
<name>A0AAD5NXB6_ACENE</name>
<dbReference type="AlphaFoldDB" id="A0AAD5NXB6"/>
<feature type="region of interest" description="Disordered" evidence="1">
    <location>
        <begin position="10"/>
        <end position="31"/>
    </location>
</feature>
<proteinExistence type="predicted"/>
<protein>
    <submittedName>
        <fullName evidence="2">Uncharacterized protein</fullName>
    </submittedName>
</protein>
<evidence type="ECO:0000256" key="1">
    <source>
        <dbReference type="SAM" id="MobiDB-lite"/>
    </source>
</evidence>
<reference evidence="2" key="1">
    <citation type="journal article" date="2022" name="Plant J.">
        <title>Strategies of tolerance reflected in two North American maple genomes.</title>
        <authorList>
            <person name="McEvoy S.L."/>
            <person name="Sezen U.U."/>
            <person name="Trouern-Trend A."/>
            <person name="McMahon S.M."/>
            <person name="Schaberg P.G."/>
            <person name="Yang J."/>
            <person name="Wegrzyn J.L."/>
            <person name="Swenson N.G."/>
        </authorList>
    </citation>
    <scope>NUCLEOTIDE SEQUENCE</scope>
    <source>
        <strain evidence="2">91603</strain>
    </source>
</reference>
<reference evidence="2" key="2">
    <citation type="submission" date="2023-02" db="EMBL/GenBank/DDBJ databases">
        <authorList>
            <person name="Swenson N.G."/>
            <person name="Wegrzyn J.L."/>
            <person name="Mcevoy S.L."/>
        </authorList>
    </citation>
    <scope>NUCLEOTIDE SEQUENCE</scope>
    <source>
        <strain evidence="2">91603</strain>
        <tissue evidence="2">Leaf</tissue>
    </source>
</reference>
<comment type="caution">
    <text evidence="2">The sequence shown here is derived from an EMBL/GenBank/DDBJ whole genome shotgun (WGS) entry which is preliminary data.</text>
</comment>
<sequence length="130" mass="14112">MPRSKIVNFDEALGSTNPGVPPRRRVSRGTALNPNFEERMKVFAKKLCHAERGIDVSELGDNVLRPPLLTPSMLGCREVLGLPGYKVSDTGYRGTGIPGYRYGATSGYCVSGNQDDPDPNPVMMLPIASF</sequence>
<gene>
    <name evidence="2" type="ORF">LWI28_013973</name>
</gene>